<dbReference type="PRINTS" id="PR01050">
    <property type="entry name" value="PYRUVTKNASE"/>
</dbReference>
<evidence type="ECO:0000256" key="3">
    <source>
        <dbReference type="ARBA" id="ARBA00012142"/>
    </source>
</evidence>
<dbReference type="GO" id="GO:0030955">
    <property type="term" value="F:potassium ion binding"/>
    <property type="evidence" value="ECO:0007669"/>
    <property type="project" value="InterPro"/>
</dbReference>
<evidence type="ECO:0000256" key="11">
    <source>
        <dbReference type="ARBA" id="ARBA00023317"/>
    </source>
</evidence>
<evidence type="ECO:0000256" key="6">
    <source>
        <dbReference type="ARBA" id="ARBA00022741"/>
    </source>
</evidence>
<dbReference type="SUPFAM" id="SSF50800">
    <property type="entry name" value="PK beta-barrel domain-like"/>
    <property type="match status" value="1"/>
</dbReference>
<evidence type="ECO:0000256" key="4">
    <source>
        <dbReference type="ARBA" id="ARBA00022679"/>
    </source>
</evidence>
<evidence type="ECO:0000256" key="7">
    <source>
        <dbReference type="ARBA" id="ARBA00022777"/>
    </source>
</evidence>
<keyword evidence="10 12" id="KW-0324">Glycolysis</keyword>
<dbReference type="PANTHER" id="PTHR11817">
    <property type="entry name" value="PYRUVATE KINASE"/>
    <property type="match status" value="1"/>
</dbReference>
<evidence type="ECO:0000256" key="12">
    <source>
        <dbReference type="RuleBase" id="RU000504"/>
    </source>
</evidence>
<dbReference type="GO" id="GO:0005524">
    <property type="term" value="F:ATP binding"/>
    <property type="evidence" value="ECO:0007669"/>
    <property type="project" value="UniProtKB-KW"/>
</dbReference>
<dbReference type="Pfam" id="PF00224">
    <property type="entry name" value="PK"/>
    <property type="match status" value="1"/>
</dbReference>
<dbReference type="EMBL" id="JAPAAF010000007">
    <property type="protein sequence ID" value="MCW0482482.1"/>
    <property type="molecule type" value="Genomic_DNA"/>
</dbReference>
<gene>
    <name evidence="14" type="ORF">N2K84_07055</name>
</gene>
<dbReference type="InterPro" id="IPR011037">
    <property type="entry name" value="Pyrv_Knase-like_insert_dom_sf"/>
</dbReference>
<dbReference type="InterPro" id="IPR015793">
    <property type="entry name" value="Pyrv_Knase_brl"/>
</dbReference>
<evidence type="ECO:0000256" key="8">
    <source>
        <dbReference type="ARBA" id="ARBA00022840"/>
    </source>
</evidence>
<dbReference type="GO" id="GO:0016301">
    <property type="term" value="F:kinase activity"/>
    <property type="evidence" value="ECO:0007669"/>
    <property type="project" value="UniProtKB-KW"/>
</dbReference>
<keyword evidence="7 12" id="KW-0418">Kinase</keyword>
<evidence type="ECO:0000256" key="10">
    <source>
        <dbReference type="ARBA" id="ARBA00023152"/>
    </source>
</evidence>
<sequence length="510" mass="57626">MEVEELIRELMVIRQAILDCEAGYESQIESVHPNYRYSARNFIRYLKLRTFELRHIQEQLSAMGLSSIGHSERYVLANIENILYFLHLYVGRKFQGRFDLGEHPVNYYKSIKVLEENTERLLGKTNQPFHTRIMVTLPTEAADDSALIESLLRAGMENARINCSHDCPAVWLRMIANIRTVSAKTGRDCKIYMDLPGPKLRTGSVENTNKSGKKPQDFIRLFTGDLLHVCYHDVPGTGASYDEKGQLLEPAKISISIPSIFQDVKVGERIWFDDGKIGGVIHEVTGDYLVVRITKTKPGGSKLRGEKGINLPDTRLNLPSLPDEDLAYLPFIVQHADAVGYSFVRTAADVELLQAELKRLNREDIGLVLKIENKEAFTNLPELLLTAMRSPNIGLMIARGDLAVELGPERISEVQEMLLWLCESAFIPNIWATQVLEKLAKEGIATRSEITDASMASRSECVMLNKGENILETVEILANILQRMEAHQYKKKGTLRPLAVASKFFRRNKV</sequence>
<comment type="caution">
    <text evidence="14">The sequence shown here is derived from an EMBL/GenBank/DDBJ whole genome shotgun (WGS) entry which is preliminary data.</text>
</comment>
<keyword evidence="15" id="KW-1185">Reference proteome</keyword>
<keyword evidence="9 12" id="KW-0460">Magnesium</keyword>
<dbReference type="InterPro" id="IPR015813">
    <property type="entry name" value="Pyrv/PenolPyrv_kinase-like_dom"/>
</dbReference>
<evidence type="ECO:0000256" key="5">
    <source>
        <dbReference type="ARBA" id="ARBA00022723"/>
    </source>
</evidence>
<organism evidence="14 15">
    <name type="scientific">Gaoshiqia sediminis</name>
    <dbReference type="NCBI Taxonomy" id="2986998"/>
    <lineage>
        <taxon>Bacteria</taxon>
        <taxon>Pseudomonadati</taxon>
        <taxon>Bacteroidota</taxon>
        <taxon>Bacteroidia</taxon>
        <taxon>Marinilabiliales</taxon>
        <taxon>Prolixibacteraceae</taxon>
        <taxon>Gaoshiqia</taxon>
    </lineage>
</organism>
<dbReference type="InterPro" id="IPR040442">
    <property type="entry name" value="Pyrv_kinase-like_dom_sf"/>
</dbReference>
<keyword evidence="8" id="KW-0067">ATP-binding</keyword>
<dbReference type="InterPro" id="IPR015806">
    <property type="entry name" value="Pyrv_Knase_insert_dom_sf"/>
</dbReference>
<dbReference type="AlphaFoldDB" id="A0AA41Y7E6"/>
<dbReference type="Gene3D" id="3.20.20.60">
    <property type="entry name" value="Phosphoenolpyruvate-binding domains"/>
    <property type="match status" value="1"/>
</dbReference>
<comment type="pathway">
    <text evidence="1 12">Carbohydrate degradation; glycolysis; pyruvate from D-glyceraldehyde 3-phosphate: step 5/5.</text>
</comment>
<evidence type="ECO:0000256" key="1">
    <source>
        <dbReference type="ARBA" id="ARBA00004997"/>
    </source>
</evidence>
<dbReference type="SUPFAM" id="SSF51621">
    <property type="entry name" value="Phosphoenolpyruvate/pyruvate domain"/>
    <property type="match status" value="1"/>
</dbReference>
<dbReference type="Proteomes" id="UP001163821">
    <property type="component" value="Unassembled WGS sequence"/>
</dbReference>
<dbReference type="Gene3D" id="2.40.33.10">
    <property type="entry name" value="PK beta-barrel domain-like"/>
    <property type="match status" value="1"/>
</dbReference>
<keyword evidence="11 14" id="KW-0670">Pyruvate</keyword>
<evidence type="ECO:0000256" key="2">
    <source>
        <dbReference type="ARBA" id="ARBA00008663"/>
    </source>
</evidence>
<keyword evidence="6" id="KW-0547">Nucleotide-binding</keyword>
<protein>
    <recommendedName>
        <fullName evidence="3 12">Pyruvate kinase</fullName>
        <ecNumber evidence="3 12">2.7.1.40</ecNumber>
    </recommendedName>
</protein>
<comment type="catalytic activity">
    <reaction evidence="12">
        <text>pyruvate + ATP = phosphoenolpyruvate + ADP + H(+)</text>
        <dbReference type="Rhea" id="RHEA:18157"/>
        <dbReference type="ChEBI" id="CHEBI:15361"/>
        <dbReference type="ChEBI" id="CHEBI:15378"/>
        <dbReference type="ChEBI" id="CHEBI:30616"/>
        <dbReference type="ChEBI" id="CHEBI:58702"/>
        <dbReference type="ChEBI" id="CHEBI:456216"/>
        <dbReference type="EC" id="2.7.1.40"/>
    </reaction>
</comment>
<proteinExistence type="inferred from homology"/>
<dbReference type="GO" id="GO:0004743">
    <property type="term" value="F:pyruvate kinase activity"/>
    <property type="evidence" value="ECO:0007669"/>
    <property type="project" value="UniProtKB-EC"/>
</dbReference>
<keyword evidence="4 12" id="KW-0808">Transferase</keyword>
<accession>A0AA41Y7E6</accession>
<dbReference type="RefSeq" id="WP_282591087.1">
    <property type="nucleotide sequence ID" value="NZ_JAPAAF010000007.1"/>
</dbReference>
<reference evidence="14" key="1">
    <citation type="submission" date="2022-10" db="EMBL/GenBank/DDBJ databases">
        <title>Gaoshiqiia sediminis gen. nov., sp. nov., isolated from coastal sediment.</title>
        <authorList>
            <person name="Yu W.X."/>
            <person name="Mu D.S."/>
            <person name="Du J.Z."/>
            <person name="Liang Y.Q."/>
        </authorList>
    </citation>
    <scope>NUCLEOTIDE SEQUENCE</scope>
    <source>
        <strain evidence="14">A06</strain>
    </source>
</reference>
<evidence type="ECO:0000313" key="14">
    <source>
        <dbReference type="EMBL" id="MCW0482482.1"/>
    </source>
</evidence>
<evidence type="ECO:0000313" key="15">
    <source>
        <dbReference type="Proteomes" id="UP001163821"/>
    </source>
</evidence>
<comment type="similarity">
    <text evidence="2 12">Belongs to the pyruvate kinase family.</text>
</comment>
<dbReference type="EC" id="2.7.1.40" evidence="3 12"/>
<evidence type="ECO:0000256" key="9">
    <source>
        <dbReference type="ARBA" id="ARBA00022842"/>
    </source>
</evidence>
<dbReference type="InterPro" id="IPR001697">
    <property type="entry name" value="Pyr_Knase"/>
</dbReference>
<keyword evidence="5" id="KW-0479">Metal-binding</keyword>
<name>A0AA41Y7E6_9BACT</name>
<evidence type="ECO:0000259" key="13">
    <source>
        <dbReference type="Pfam" id="PF00224"/>
    </source>
</evidence>
<feature type="domain" description="Pyruvate kinase barrel" evidence="13">
    <location>
        <begin position="131"/>
        <end position="465"/>
    </location>
</feature>
<dbReference type="GO" id="GO:0000287">
    <property type="term" value="F:magnesium ion binding"/>
    <property type="evidence" value="ECO:0007669"/>
    <property type="project" value="InterPro"/>
</dbReference>